<feature type="domain" description="Acyltransferase 3" evidence="2">
    <location>
        <begin position="44"/>
        <end position="376"/>
    </location>
</feature>
<keyword evidence="1" id="KW-0812">Transmembrane</keyword>
<feature type="transmembrane region" description="Helical" evidence="1">
    <location>
        <begin position="230"/>
        <end position="247"/>
    </location>
</feature>
<dbReference type="InterPro" id="IPR050879">
    <property type="entry name" value="Acyltransferase_3"/>
</dbReference>
<feature type="transmembrane region" description="Helical" evidence="1">
    <location>
        <begin position="329"/>
        <end position="349"/>
    </location>
</feature>
<feature type="transmembrane region" description="Helical" evidence="1">
    <location>
        <begin position="280"/>
        <end position="309"/>
    </location>
</feature>
<evidence type="ECO:0000313" key="4">
    <source>
        <dbReference type="Proteomes" id="UP001157355"/>
    </source>
</evidence>
<sequence>MCVPSTLPADRAIAPPLRAPELRTPEPRTPDLRTSELRAPGLRALEGLRGYACVIVVLHHFALGFLPGLKANMSDGVVAYTFGWLLNGTAAVYVFFVLSGFVLTLKFYQTTDPRILLMAAVKRLPRLWPAAAYGVLLGYLALVLQLNGNGAAAAISGSDWLAQFAYSDQSHAPSLVRAAKESVRMFLKFRTLQFNTNLWTMVAEFYGSLLALCAAFVVGYLLTGRPVRPLRLVVGLLLALALVAINLAIPKQLGWSFTIGALIAYAYVRQRFLPKGAAIVCSILGLMLLGAPVVGQAMLGAALLVWGVTTPGASPRLLTGDFGQFLGRWSFPLYISHTIGILTLASFAYSQTAPYGPQIQLATSFAATWAFAIVFAYPVLRWEAWYLPRLNRGMQRIFTTKA</sequence>
<dbReference type="AlphaFoldDB" id="A0AA37X1U2"/>
<feature type="transmembrane region" description="Helical" evidence="1">
    <location>
        <begin position="205"/>
        <end position="223"/>
    </location>
</feature>
<proteinExistence type="predicted"/>
<dbReference type="GO" id="GO:0016747">
    <property type="term" value="F:acyltransferase activity, transferring groups other than amino-acyl groups"/>
    <property type="evidence" value="ECO:0007669"/>
    <property type="project" value="InterPro"/>
</dbReference>
<comment type="caution">
    <text evidence="3">The sequence shown here is derived from an EMBL/GenBank/DDBJ whole genome shotgun (WGS) entry which is preliminary data.</text>
</comment>
<keyword evidence="1" id="KW-1133">Transmembrane helix</keyword>
<dbReference type="Proteomes" id="UP001157355">
    <property type="component" value="Unassembled WGS sequence"/>
</dbReference>
<feature type="transmembrane region" description="Helical" evidence="1">
    <location>
        <begin position="48"/>
        <end position="69"/>
    </location>
</feature>
<feature type="transmembrane region" description="Helical" evidence="1">
    <location>
        <begin position="361"/>
        <end position="380"/>
    </location>
</feature>
<keyword evidence="4" id="KW-1185">Reference proteome</keyword>
<name>A0AA37X1U2_9RHOB</name>
<protein>
    <submittedName>
        <fullName evidence="3">Acyltransferase</fullName>
    </submittedName>
</protein>
<dbReference type="Pfam" id="PF01757">
    <property type="entry name" value="Acyl_transf_3"/>
    <property type="match status" value="1"/>
</dbReference>
<keyword evidence="3" id="KW-0012">Acyltransferase</keyword>
<dbReference type="InterPro" id="IPR002656">
    <property type="entry name" value="Acyl_transf_3_dom"/>
</dbReference>
<dbReference type="PANTHER" id="PTHR23028">
    <property type="entry name" value="ACETYLTRANSFERASE"/>
    <property type="match status" value="1"/>
</dbReference>
<dbReference type="EMBL" id="BSPP01000007">
    <property type="protein sequence ID" value="GLS86915.1"/>
    <property type="molecule type" value="Genomic_DNA"/>
</dbReference>
<feature type="transmembrane region" description="Helical" evidence="1">
    <location>
        <begin position="126"/>
        <end position="146"/>
    </location>
</feature>
<gene>
    <name evidence="3" type="ORF">GCM10010873_18890</name>
</gene>
<dbReference type="PANTHER" id="PTHR23028:SF134">
    <property type="entry name" value="PUTATIVE (AFU_ORTHOLOGUE AFUA_4G08520)-RELATED"/>
    <property type="match status" value="1"/>
</dbReference>
<reference evidence="3 4" key="1">
    <citation type="journal article" date="2014" name="Int. J. Syst. Evol. Microbiol.">
        <title>Complete genome sequence of Corynebacterium casei LMG S-19264T (=DSM 44701T), isolated from a smear-ripened cheese.</title>
        <authorList>
            <consortium name="US DOE Joint Genome Institute (JGI-PGF)"/>
            <person name="Walter F."/>
            <person name="Albersmeier A."/>
            <person name="Kalinowski J."/>
            <person name="Ruckert C."/>
        </authorList>
    </citation>
    <scope>NUCLEOTIDE SEQUENCE [LARGE SCALE GENOMIC DNA]</scope>
    <source>
        <strain evidence="3 4">NBRC 111766</strain>
    </source>
</reference>
<keyword evidence="3" id="KW-0808">Transferase</keyword>
<feature type="transmembrane region" description="Helical" evidence="1">
    <location>
        <begin position="253"/>
        <end position="268"/>
    </location>
</feature>
<accession>A0AA37X1U2</accession>
<feature type="transmembrane region" description="Helical" evidence="1">
    <location>
        <begin position="81"/>
        <end position="105"/>
    </location>
</feature>
<evidence type="ECO:0000256" key="1">
    <source>
        <dbReference type="SAM" id="Phobius"/>
    </source>
</evidence>
<organism evidence="3 4">
    <name type="scientific">Cypionkella aquatica</name>
    <dbReference type="NCBI Taxonomy" id="1756042"/>
    <lineage>
        <taxon>Bacteria</taxon>
        <taxon>Pseudomonadati</taxon>
        <taxon>Pseudomonadota</taxon>
        <taxon>Alphaproteobacteria</taxon>
        <taxon>Rhodobacterales</taxon>
        <taxon>Paracoccaceae</taxon>
        <taxon>Cypionkella</taxon>
    </lineage>
</organism>
<keyword evidence="1" id="KW-0472">Membrane</keyword>
<evidence type="ECO:0000259" key="2">
    <source>
        <dbReference type="Pfam" id="PF01757"/>
    </source>
</evidence>
<evidence type="ECO:0000313" key="3">
    <source>
        <dbReference type="EMBL" id="GLS86915.1"/>
    </source>
</evidence>